<evidence type="ECO:0000259" key="2">
    <source>
        <dbReference type="Pfam" id="PF15978"/>
    </source>
</evidence>
<dbReference type="InterPro" id="IPR032750">
    <property type="entry name" value="TnsD_C"/>
</dbReference>
<dbReference type="Proteomes" id="UP000192815">
    <property type="component" value="Unassembled WGS sequence"/>
</dbReference>
<dbReference type="RefSeq" id="WP_058402488.1">
    <property type="nucleotide sequence ID" value="NZ_CBCRZR010000007.1"/>
</dbReference>
<protein>
    <submittedName>
        <fullName evidence="3">Transposase</fullName>
    </submittedName>
</protein>
<name>A0A1X0NA35_9PSED</name>
<dbReference type="EMBL" id="MUIO01000021">
    <property type="protein sequence ID" value="ORC60147.1"/>
    <property type="molecule type" value="Genomic_DNA"/>
</dbReference>
<dbReference type="InterPro" id="IPR009492">
    <property type="entry name" value="TniQ"/>
</dbReference>
<organism evidence="3 4">
    <name type="scientific">Pseudomonas floridensis</name>
    <dbReference type="NCBI Taxonomy" id="1958950"/>
    <lineage>
        <taxon>Bacteria</taxon>
        <taxon>Pseudomonadati</taxon>
        <taxon>Pseudomonadota</taxon>
        <taxon>Gammaproteobacteria</taxon>
        <taxon>Pseudomonadales</taxon>
        <taxon>Pseudomonadaceae</taxon>
        <taxon>Pseudomonas</taxon>
    </lineage>
</organism>
<evidence type="ECO:0000313" key="4">
    <source>
        <dbReference type="Proteomes" id="UP000192815"/>
    </source>
</evidence>
<dbReference type="OrthoDB" id="470139at2"/>
<comment type="caution">
    <text evidence="3">The sequence shown here is derived from an EMBL/GenBank/DDBJ whole genome shotgun (WGS) entry which is preliminary data.</text>
</comment>
<evidence type="ECO:0000259" key="1">
    <source>
        <dbReference type="Pfam" id="PF06527"/>
    </source>
</evidence>
<dbReference type="AlphaFoldDB" id="A0A1X0NA35"/>
<evidence type="ECO:0000313" key="3">
    <source>
        <dbReference type="EMBL" id="ORC60147.1"/>
    </source>
</evidence>
<proteinExistence type="predicted"/>
<gene>
    <name evidence="3" type="ORF">BZK31_07460</name>
</gene>
<reference evidence="4" key="1">
    <citation type="submission" date="2017-02" db="EMBL/GenBank/DDBJ databases">
        <title>Pseudomonas floridae sp. nov., a novel pathogenic bacterial species isolated from tomato.</title>
        <authorList>
            <person name="Timilsina S."/>
            <person name="Vallad G.E."/>
            <person name="Jones J.B."/>
        </authorList>
    </citation>
    <scope>NUCLEOTIDE SEQUENCE [LARGE SCALE GENOMIC DNA]</scope>
    <source>
        <strain evidence="4">GEV388</strain>
    </source>
</reference>
<feature type="domain" description="Transposon Tn7 transposition protein TnsD C-terminal" evidence="2">
    <location>
        <begin position="359"/>
        <end position="511"/>
    </location>
</feature>
<keyword evidence="4" id="KW-1185">Reference proteome</keyword>
<dbReference type="Pfam" id="PF06527">
    <property type="entry name" value="TniQ"/>
    <property type="match status" value="1"/>
</dbReference>
<sequence>MHVKLHFFPAAFPDETLHSVISRYARLCGVRNCQAAFAGLKSAAAFSQNVAFPSHLGDFVDALPSGTELSVAEVLMRHTLLPYYAPFLRVSQVEHARTLMTADGKGLMLKLGVNASRIGFASRVRLCPECIAQDQAQRGVAYWHRVHMLPGVLVCPHHGTSLRILDPRWSSRSSRQLNLPSDENVQAHTVLLDTPLRCMPPLHEIALCSLQVLESEVTALSAEAVRFMLLHRATQLNLASDNHRLHLHMLAQHMADFFAALPREWEFSILGDVRAGTPASWVTKLLRTPITSHHPLKYILLAGALGVEMVSLLHGQCPVKQAVACDPKAHIRLHARLSPVMPGEGLDCSSAAVWEHALEGADAKKIATVLGVSSAYVYRHIRNVPGGQDAWREARFHIELCARRAAFEADYRFYKAHACRGYAWLYRHDKQWLSESTANPSPHRTPRLNSTEMFAALDARLAGEVRQCADALYALAGKPVRISRTRIGRELHVLSRFEKQLCKLPLCAAMLEKVCEPIEGFHDRRLRWARCQLLSEGKPVSRSSLYRVASIRPML</sequence>
<feature type="domain" description="TniQ" evidence="1">
    <location>
        <begin position="7"/>
        <end position="162"/>
    </location>
</feature>
<accession>A0A1X0NA35</accession>
<dbReference type="Pfam" id="PF15978">
    <property type="entry name" value="TnsD"/>
    <property type="match status" value="1"/>
</dbReference>
<dbReference type="STRING" id="1958950.BZK31_07460"/>